<keyword evidence="5" id="KW-0067">ATP-binding</keyword>
<protein>
    <submittedName>
        <fullName evidence="13">Type III glutamate--ammonia ligase</fullName>
    </submittedName>
</protein>
<evidence type="ECO:0000256" key="8">
    <source>
        <dbReference type="PROSITE-ProRule" id="PRU01330"/>
    </source>
</evidence>
<dbReference type="InterPro" id="IPR027303">
    <property type="entry name" value="Gln_synth_gly_rich_site"/>
</dbReference>
<dbReference type="OrthoDB" id="9807095at2"/>
<evidence type="ECO:0000256" key="9">
    <source>
        <dbReference type="RuleBase" id="RU000384"/>
    </source>
</evidence>
<dbReference type="InterPro" id="IPR017536">
    <property type="entry name" value="Glutamine_synthetase_typeIII"/>
</dbReference>
<reference evidence="13 14" key="1">
    <citation type="journal article" date="2018" name="Environ. Microbiol.">
        <title>Ecological and genomic features of two widespread freshwater picocyanobacteria.</title>
        <authorList>
            <person name="Cabello-Yeves P.J."/>
            <person name="Picazo A."/>
            <person name="Camacho A."/>
            <person name="Callieri C."/>
            <person name="Rosselli R."/>
            <person name="Roda-Garcia J.J."/>
            <person name="Coutinho F.H."/>
            <person name="Rodriguez-Valera F."/>
        </authorList>
    </citation>
    <scope>NUCLEOTIDE SEQUENCE [LARGE SCALE GENOMIC DNA]</scope>
    <source>
        <strain evidence="13 14">Tous</strain>
    </source>
</reference>
<dbReference type="InterPro" id="IPR036651">
    <property type="entry name" value="Gln_synt_N_sf"/>
</dbReference>
<dbReference type="GO" id="GO:0005524">
    <property type="term" value="F:ATP binding"/>
    <property type="evidence" value="ECO:0007669"/>
    <property type="project" value="UniProtKB-KW"/>
</dbReference>
<keyword evidence="6" id="KW-0460">Magnesium</keyword>
<evidence type="ECO:0000256" key="6">
    <source>
        <dbReference type="ARBA" id="ARBA00022842"/>
    </source>
</evidence>
<evidence type="ECO:0000313" key="14">
    <source>
        <dbReference type="Proteomes" id="UP000243002"/>
    </source>
</evidence>
<dbReference type="PROSITE" id="PS00181">
    <property type="entry name" value="GLNA_ATP"/>
    <property type="match status" value="1"/>
</dbReference>
<comment type="similarity">
    <text evidence="2 8 9">Belongs to the glutamine synthetase family.</text>
</comment>
<dbReference type="SMART" id="SM01230">
    <property type="entry name" value="Gln-synt_C"/>
    <property type="match status" value="1"/>
</dbReference>
<dbReference type="InterPro" id="IPR008147">
    <property type="entry name" value="Gln_synt_N"/>
</dbReference>
<feature type="domain" description="GS beta-grasp" evidence="11">
    <location>
        <begin position="4"/>
        <end position="86"/>
    </location>
</feature>
<dbReference type="Gene3D" id="3.30.590.10">
    <property type="entry name" value="Glutamine synthetase/guanido kinase, catalytic domain"/>
    <property type="match status" value="1"/>
</dbReference>
<evidence type="ECO:0000259" key="11">
    <source>
        <dbReference type="PROSITE" id="PS51986"/>
    </source>
</evidence>
<keyword evidence="3 13" id="KW-0436">Ligase</keyword>
<comment type="caution">
    <text evidence="13">The sequence shown here is derived from an EMBL/GenBank/DDBJ whole genome shotgun (WGS) entry which is preliminary data.</text>
</comment>
<dbReference type="GO" id="GO:0006542">
    <property type="term" value="P:glutamine biosynthetic process"/>
    <property type="evidence" value="ECO:0007669"/>
    <property type="project" value="InterPro"/>
</dbReference>
<evidence type="ECO:0000256" key="3">
    <source>
        <dbReference type="ARBA" id="ARBA00022598"/>
    </source>
</evidence>
<comment type="cofactor">
    <cofactor evidence="1">
        <name>Mg(2+)</name>
        <dbReference type="ChEBI" id="CHEBI:18420"/>
    </cofactor>
</comment>
<dbReference type="Gene3D" id="3.10.20.70">
    <property type="entry name" value="Glutamine synthetase, N-terminal domain"/>
    <property type="match status" value="1"/>
</dbReference>
<organism evidence="13 14">
    <name type="scientific">Cyanobium usitatum str. Tous</name>
    <dbReference type="NCBI Taxonomy" id="2116684"/>
    <lineage>
        <taxon>Bacteria</taxon>
        <taxon>Bacillati</taxon>
        <taxon>Cyanobacteriota</taxon>
        <taxon>Cyanophyceae</taxon>
        <taxon>Synechococcales</taxon>
        <taxon>Prochlorococcaceae</taxon>
        <taxon>Cyanobium</taxon>
    </lineage>
</organism>
<feature type="compositionally biased region" description="Basic and acidic residues" evidence="10">
    <location>
        <begin position="352"/>
        <end position="363"/>
    </location>
</feature>
<gene>
    <name evidence="13" type="primary">glnT</name>
    <name evidence="13" type="ORF">C7K55_01355</name>
</gene>
<name>A0A2P7N2C6_9CYAN</name>
<dbReference type="Proteomes" id="UP000243002">
    <property type="component" value="Unassembled WGS sequence"/>
</dbReference>
<evidence type="ECO:0000256" key="10">
    <source>
        <dbReference type="SAM" id="MobiDB-lite"/>
    </source>
</evidence>
<dbReference type="SUPFAM" id="SSF55931">
    <property type="entry name" value="Glutamine synthetase/guanido kinase"/>
    <property type="match status" value="1"/>
</dbReference>
<dbReference type="PANTHER" id="PTHR43785:SF14">
    <property type="entry name" value="GLUTAMINE SYNTHETASE"/>
    <property type="match status" value="1"/>
</dbReference>
<proteinExistence type="inferred from homology"/>
<dbReference type="PROSITE" id="PS51987">
    <property type="entry name" value="GS_CATALYTIC"/>
    <property type="match status" value="1"/>
</dbReference>
<evidence type="ECO:0000256" key="5">
    <source>
        <dbReference type="ARBA" id="ARBA00022840"/>
    </source>
</evidence>
<sequence>MQELQLRFLLISFTDLFGIQRAKLVPASAVAGMARDGAGFAGFAAWLDLSPADGDVMAIPAAASLTPLPWQPGVGWVAAELQLNGQPMEQCPRRLLRRQLERAAERGLELRSGVEAEFFLLDPSGERIGDSADSQEKPCYDQLALMRRYPLIGPLLEAMEQLDWGPYQADHEDANGQFEVNWTYANALTTADRHAFFKVMVKSLAEQQGLRASFMPKPFAALTGNGCHTHLSLWGTAGSSQAGRNLFHDPVGELGLSPLAYHFLAGLLAHAPALSCLSNPTVNSYRRLAAPPTTSGATWSPGGISYTGNNRTHMVRIPDDQRLELRLPDGAAHPYLLQAAILAAGLDGIERQLDPGPRSDNDNYAKPLEPGSCGRLPVNLGEALDAFKADSALRQALGEEFCQAYEKLRRRQWQRERGDISDTERRACLDC</sequence>
<evidence type="ECO:0000256" key="7">
    <source>
        <dbReference type="ARBA" id="ARBA00045640"/>
    </source>
</evidence>
<evidence type="ECO:0000313" key="13">
    <source>
        <dbReference type="EMBL" id="PSJ07541.1"/>
    </source>
</evidence>
<feature type="region of interest" description="Disordered" evidence="10">
    <location>
        <begin position="352"/>
        <end position="371"/>
    </location>
</feature>
<dbReference type="PROSITE" id="PS51986">
    <property type="entry name" value="GS_BETA_GRASP"/>
    <property type="match status" value="1"/>
</dbReference>
<dbReference type="Pfam" id="PF00120">
    <property type="entry name" value="Gln-synt_C"/>
    <property type="match status" value="1"/>
</dbReference>
<comment type="function">
    <text evidence="7">Involved in nitrogen metabolism via ammonium assimilation. Catalyzes the ATP-dependent biosynthesis of glutamine from glutamate and ammonia.</text>
</comment>
<keyword evidence="14" id="KW-1185">Reference proteome</keyword>
<dbReference type="NCBIfam" id="TIGR03105">
    <property type="entry name" value="gln_synth_III"/>
    <property type="match status" value="1"/>
</dbReference>
<keyword evidence="4" id="KW-0547">Nucleotide-binding</keyword>
<dbReference type="SUPFAM" id="SSF54368">
    <property type="entry name" value="Glutamine synthetase, N-terminal domain"/>
    <property type="match status" value="1"/>
</dbReference>
<evidence type="ECO:0000256" key="2">
    <source>
        <dbReference type="ARBA" id="ARBA00009897"/>
    </source>
</evidence>
<dbReference type="InterPro" id="IPR008146">
    <property type="entry name" value="Gln_synth_cat_dom"/>
</dbReference>
<evidence type="ECO:0000256" key="1">
    <source>
        <dbReference type="ARBA" id="ARBA00001946"/>
    </source>
</evidence>
<evidence type="ECO:0000256" key="4">
    <source>
        <dbReference type="ARBA" id="ARBA00022741"/>
    </source>
</evidence>
<dbReference type="EMBL" id="PXXO01000001">
    <property type="protein sequence ID" value="PSJ07541.1"/>
    <property type="molecule type" value="Genomic_DNA"/>
</dbReference>
<accession>A0A2P7N2C6</accession>
<dbReference type="AlphaFoldDB" id="A0A2P7N2C6"/>
<dbReference type="GO" id="GO:0004356">
    <property type="term" value="F:glutamine synthetase activity"/>
    <property type="evidence" value="ECO:0007669"/>
    <property type="project" value="InterPro"/>
</dbReference>
<evidence type="ECO:0000259" key="12">
    <source>
        <dbReference type="PROSITE" id="PS51987"/>
    </source>
</evidence>
<feature type="domain" description="GS catalytic" evidence="12">
    <location>
        <begin position="92"/>
        <end position="431"/>
    </location>
</feature>
<dbReference type="PANTHER" id="PTHR43785">
    <property type="entry name" value="GAMMA-GLUTAMYLPUTRESCINE SYNTHETASE"/>
    <property type="match status" value="1"/>
</dbReference>
<dbReference type="InterPro" id="IPR014746">
    <property type="entry name" value="Gln_synth/guanido_kin_cat_dom"/>
</dbReference>